<dbReference type="InterPro" id="IPR036890">
    <property type="entry name" value="HATPase_C_sf"/>
</dbReference>
<evidence type="ECO:0000259" key="2">
    <source>
        <dbReference type="Pfam" id="PF13581"/>
    </source>
</evidence>
<evidence type="ECO:0000256" key="1">
    <source>
        <dbReference type="ARBA" id="ARBA00022527"/>
    </source>
</evidence>
<keyword evidence="3" id="KW-0808">Transferase</keyword>
<dbReference type="Gene3D" id="3.30.565.10">
    <property type="entry name" value="Histidine kinase-like ATPase, C-terminal domain"/>
    <property type="match status" value="1"/>
</dbReference>
<gene>
    <name evidence="3" type="ORF">CLV92_10127</name>
</gene>
<feature type="domain" description="Histidine kinase/HSP90-like ATPase" evidence="2">
    <location>
        <begin position="16"/>
        <end position="123"/>
    </location>
</feature>
<dbReference type="EMBL" id="PTJD01000001">
    <property type="protein sequence ID" value="PPK98332.1"/>
    <property type="molecule type" value="Genomic_DNA"/>
</dbReference>
<name>A0A2S6IVE2_9ACTN</name>
<dbReference type="Pfam" id="PF13581">
    <property type="entry name" value="HATPase_c_2"/>
    <property type="match status" value="1"/>
</dbReference>
<protein>
    <submittedName>
        <fullName evidence="3">Histidine kinase-like protein</fullName>
    </submittedName>
</protein>
<reference evidence="3 4" key="1">
    <citation type="submission" date="2018-02" db="EMBL/GenBank/DDBJ databases">
        <title>Genomic Encyclopedia of Archaeal and Bacterial Type Strains, Phase II (KMG-II): from individual species to whole genera.</title>
        <authorList>
            <person name="Goeker M."/>
        </authorList>
    </citation>
    <scope>NUCLEOTIDE SEQUENCE [LARGE SCALE GENOMIC DNA]</scope>
    <source>
        <strain evidence="3 4">DSM 22857</strain>
    </source>
</reference>
<accession>A0A2S6IVE2</accession>
<dbReference type="Proteomes" id="UP000239485">
    <property type="component" value="Unassembled WGS sequence"/>
</dbReference>
<dbReference type="PANTHER" id="PTHR35526">
    <property type="entry name" value="ANTI-SIGMA-F FACTOR RSBW-RELATED"/>
    <property type="match status" value="1"/>
</dbReference>
<dbReference type="InterPro" id="IPR003594">
    <property type="entry name" value="HATPase_dom"/>
</dbReference>
<dbReference type="AlphaFoldDB" id="A0A2S6IVE2"/>
<dbReference type="CDD" id="cd16936">
    <property type="entry name" value="HATPase_RsbW-like"/>
    <property type="match status" value="1"/>
</dbReference>
<dbReference type="InterPro" id="IPR050267">
    <property type="entry name" value="Anti-sigma-factor_SerPK"/>
</dbReference>
<keyword evidence="1" id="KW-0723">Serine/threonine-protein kinase</keyword>
<dbReference type="GO" id="GO:0004674">
    <property type="term" value="F:protein serine/threonine kinase activity"/>
    <property type="evidence" value="ECO:0007669"/>
    <property type="project" value="UniProtKB-KW"/>
</dbReference>
<organism evidence="3 4">
    <name type="scientific">Kineococcus xinjiangensis</name>
    <dbReference type="NCBI Taxonomy" id="512762"/>
    <lineage>
        <taxon>Bacteria</taxon>
        <taxon>Bacillati</taxon>
        <taxon>Actinomycetota</taxon>
        <taxon>Actinomycetes</taxon>
        <taxon>Kineosporiales</taxon>
        <taxon>Kineosporiaceae</taxon>
        <taxon>Kineococcus</taxon>
    </lineage>
</organism>
<keyword evidence="3" id="KW-0418">Kinase</keyword>
<evidence type="ECO:0000313" key="4">
    <source>
        <dbReference type="Proteomes" id="UP000239485"/>
    </source>
</evidence>
<dbReference type="OrthoDB" id="3852753at2"/>
<dbReference type="RefSeq" id="WP_104430776.1">
    <property type="nucleotide sequence ID" value="NZ_PTJD01000001.1"/>
</dbReference>
<evidence type="ECO:0000313" key="3">
    <source>
        <dbReference type="EMBL" id="PPK98332.1"/>
    </source>
</evidence>
<keyword evidence="4" id="KW-1185">Reference proteome</keyword>
<dbReference type="SUPFAM" id="SSF55874">
    <property type="entry name" value="ATPase domain of HSP90 chaperone/DNA topoisomerase II/histidine kinase"/>
    <property type="match status" value="1"/>
</dbReference>
<comment type="caution">
    <text evidence="3">The sequence shown here is derived from an EMBL/GenBank/DDBJ whole genome shotgun (WGS) entry which is preliminary data.</text>
</comment>
<sequence>MCDVTPPALLALDPHMESARAARRFLEENDCPVHHSRVLEEAKLLVTEVVTNAVAHGGPPITLRLTCDGTPGMLVAVSDGGSEAPVRREAAPEATSGRGIALVDLLSDDWGVDLRETGKTVWFHLPAADAL</sequence>
<proteinExistence type="predicted"/>
<dbReference type="PANTHER" id="PTHR35526:SF3">
    <property type="entry name" value="ANTI-SIGMA-F FACTOR RSBW"/>
    <property type="match status" value="1"/>
</dbReference>